<name>A0A8S3SUW4_MYTED</name>
<dbReference type="SUPFAM" id="SSF51430">
    <property type="entry name" value="NAD(P)-linked oxidoreductase"/>
    <property type="match status" value="1"/>
</dbReference>
<evidence type="ECO:0000259" key="4">
    <source>
        <dbReference type="Pfam" id="PF00248"/>
    </source>
</evidence>
<dbReference type="PRINTS" id="PR00069">
    <property type="entry name" value="ALDKETRDTASE"/>
</dbReference>
<dbReference type="Proteomes" id="UP000683360">
    <property type="component" value="Unassembled WGS sequence"/>
</dbReference>
<gene>
    <name evidence="5" type="ORF">MEDL_37990</name>
</gene>
<dbReference type="PROSITE" id="PS00062">
    <property type="entry name" value="ALDOKETO_REDUCTASE_2"/>
    <property type="match status" value="1"/>
</dbReference>
<dbReference type="InterPro" id="IPR020471">
    <property type="entry name" value="AKR"/>
</dbReference>
<comment type="similarity">
    <text evidence="1">Belongs to the aldo/keto reductase family.</text>
</comment>
<dbReference type="GO" id="GO:0008106">
    <property type="term" value="F:alcohol dehydrogenase (NADP+) activity"/>
    <property type="evidence" value="ECO:0007669"/>
    <property type="project" value="UniProtKB-EC"/>
</dbReference>
<dbReference type="FunFam" id="3.20.20.100:FF:000006">
    <property type="entry name" value="Aldo-keto reductase family 1 member A1"/>
    <property type="match status" value="1"/>
</dbReference>
<keyword evidence="3 5" id="KW-0560">Oxidoreductase</keyword>
<proteinExistence type="inferred from homology"/>
<evidence type="ECO:0000313" key="6">
    <source>
        <dbReference type="Proteomes" id="UP000683360"/>
    </source>
</evidence>
<dbReference type="PROSITE" id="PS00798">
    <property type="entry name" value="ALDOKETO_REDUCTASE_1"/>
    <property type="match status" value="1"/>
</dbReference>
<evidence type="ECO:0000256" key="1">
    <source>
        <dbReference type="ARBA" id="ARBA00007905"/>
    </source>
</evidence>
<dbReference type="EMBL" id="CAJPWZ010001819">
    <property type="protein sequence ID" value="CAG2224793.1"/>
    <property type="molecule type" value="Genomic_DNA"/>
</dbReference>
<reference evidence="5" key="1">
    <citation type="submission" date="2021-03" db="EMBL/GenBank/DDBJ databases">
        <authorList>
            <person name="Bekaert M."/>
        </authorList>
    </citation>
    <scope>NUCLEOTIDE SEQUENCE</scope>
</reference>
<keyword evidence="6" id="KW-1185">Reference proteome</keyword>
<dbReference type="CDD" id="cd19071">
    <property type="entry name" value="AKR_AKR1-5-like"/>
    <property type="match status" value="1"/>
</dbReference>
<evidence type="ECO:0000256" key="3">
    <source>
        <dbReference type="ARBA" id="ARBA00023002"/>
    </source>
</evidence>
<dbReference type="EC" id="1.1.1.2" evidence="5"/>
<dbReference type="Gene3D" id="3.20.20.100">
    <property type="entry name" value="NADP-dependent oxidoreductase domain"/>
    <property type="match status" value="1"/>
</dbReference>
<protein>
    <submittedName>
        <fullName evidence="5">AKR1A1</fullName>
        <ecNumber evidence="5">1.1.1.2</ecNumber>
    </submittedName>
</protein>
<comment type="caution">
    <text evidence="5">The sequence shown here is derived from an EMBL/GenBank/DDBJ whole genome shotgun (WGS) entry which is preliminary data.</text>
</comment>
<evidence type="ECO:0000313" key="5">
    <source>
        <dbReference type="EMBL" id="CAG2224793.1"/>
    </source>
</evidence>
<accession>A0A8S3SUW4</accession>
<feature type="domain" description="NADP-dependent oxidoreductase" evidence="4">
    <location>
        <begin position="17"/>
        <end position="291"/>
    </location>
</feature>
<dbReference type="Pfam" id="PF00248">
    <property type="entry name" value="Aldo_ket_red"/>
    <property type="match status" value="1"/>
</dbReference>
<keyword evidence="2" id="KW-0521">NADP</keyword>
<dbReference type="InterPro" id="IPR036812">
    <property type="entry name" value="NAD(P)_OxRdtase_dom_sf"/>
</dbReference>
<dbReference type="OrthoDB" id="416253at2759"/>
<sequence>MADSFVLSNGQIIPGIGFGTSRISQTDMRDVIFDALESGYRHFDTAHAYRTESALGEALQDAIIYNKVSRSELYITTKLPTYHMRKDNVVSSLRESLKNLRIDYIDLYLVHVPASIKVESEYIPYPSCSTDDYDYPDIIDTWREMEKLVDAGLARAIGLSNFNASQVERIDNNARIKPVVNQIECHAYLQQNKLVDVCKRRNISVTAYAPLGSPGLQIRNNGRYWDLFEEPVILKIAKCHQRTPAQICLRHLLQRGLILIPKTENTDRMRLNLEIKNFSLTKQEMEKLSKLDSNKRIFSFNGGKMHIQSDQYNLKINKPILNITNEHKLKQQNITPTRRNNIPYSVFSTTKNLIEIITVELEISDNGAVIVDIKTRLKLKMEI</sequence>
<organism evidence="5 6">
    <name type="scientific">Mytilus edulis</name>
    <name type="common">Blue mussel</name>
    <dbReference type="NCBI Taxonomy" id="6550"/>
    <lineage>
        <taxon>Eukaryota</taxon>
        <taxon>Metazoa</taxon>
        <taxon>Spiralia</taxon>
        <taxon>Lophotrochozoa</taxon>
        <taxon>Mollusca</taxon>
        <taxon>Bivalvia</taxon>
        <taxon>Autobranchia</taxon>
        <taxon>Pteriomorphia</taxon>
        <taxon>Mytilida</taxon>
        <taxon>Mytiloidea</taxon>
        <taxon>Mytilidae</taxon>
        <taxon>Mytilinae</taxon>
        <taxon>Mytilus</taxon>
    </lineage>
</organism>
<dbReference type="InterPro" id="IPR023210">
    <property type="entry name" value="NADP_OxRdtase_dom"/>
</dbReference>
<dbReference type="AlphaFoldDB" id="A0A8S3SUW4"/>
<evidence type="ECO:0000256" key="2">
    <source>
        <dbReference type="ARBA" id="ARBA00022857"/>
    </source>
</evidence>
<dbReference type="PANTHER" id="PTHR11732">
    <property type="entry name" value="ALDO/KETO REDUCTASE"/>
    <property type="match status" value="1"/>
</dbReference>
<dbReference type="InterPro" id="IPR018170">
    <property type="entry name" value="Aldo/ket_reductase_CS"/>
</dbReference>